<protein>
    <submittedName>
        <fullName evidence="2">Endonuclease/exonuclease/phosphatase family protein</fullName>
    </submittedName>
</protein>
<accession>A0ABW5KYX8</accession>
<evidence type="ECO:0000313" key="3">
    <source>
        <dbReference type="Proteomes" id="UP001597440"/>
    </source>
</evidence>
<keyword evidence="3" id="KW-1185">Reference proteome</keyword>
<evidence type="ECO:0000259" key="1">
    <source>
        <dbReference type="Pfam" id="PF03372"/>
    </source>
</evidence>
<reference evidence="3" key="1">
    <citation type="journal article" date="2019" name="Int. J. Syst. Evol. Microbiol.">
        <title>The Global Catalogue of Microorganisms (GCM) 10K type strain sequencing project: providing services to taxonomists for standard genome sequencing and annotation.</title>
        <authorList>
            <consortium name="The Broad Institute Genomics Platform"/>
            <consortium name="The Broad Institute Genome Sequencing Center for Infectious Disease"/>
            <person name="Wu L."/>
            <person name="Ma J."/>
        </authorList>
    </citation>
    <scope>NUCLEOTIDE SEQUENCE [LARGE SCALE GENOMIC DNA]</scope>
    <source>
        <strain evidence="3">KCTC 52298</strain>
    </source>
</reference>
<keyword evidence="2" id="KW-0378">Hydrolase</keyword>
<comment type="caution">
    <text evidence="2">The sequence shown here is derived from an EMBL/GenBank/DDBJ whole genome shotgun (WGS) entry which is preliminary data.</text>
</comment>
<dbReference type="InterPro" id="IPR050410">
    <property type="entry name" value="CCR4/nocturin_mRNA_transcr"/>
</dbReference>
<keyword evidence="2" id="KW-0540">Nuclease</keyword>
<evidence type="ECO:0000313" key="2">
    <source>
        <dbReference type="EMBL" id="MFD2553533.1"/>
    </source>
</evidence>
<dbReference type="Gene3D" id="3.60.10.10">
    <property type="entry name" value="Endonuclease/exonuclease/phosphatase"/>
    <property type="match status" value="1"/>
</dbReference>
<dbReference type="EMBL" id="JBHULD010000004">
    <property type="protein sequence ID" value="MFD2553533.1"/>
    <property type="molecule type" value="Genomic_DNA"/>
</dbReference>
<organism evidence="2 3">
    <name type="scientific">Sphingobacterium tabacisoli</name>
    <dbReference type="NCBI Taxonomy" id="2044855"/>
    <lineage>
        <taxon>Bacteria</taxon>
        <taxon>Pseudomonadati</taxon>
        <taxon>Bacteroidota</taxon>
        <taxon>Sphingobacteriia</taxon>
        <taxon>Sphingobacteriales</taxon>
        <taxon>Sphingobacteriaceae</taxon>
        <taxon>Sphingobacterium</taxon>
    </lineage>
</organism>
<gene>
    <name evidence="2" type="ORF">ACFSQW_03970</name>
</gene>
<dbReference type="PROSITE" id="PS51257">
    <property type="entry name" value="PROKAR_LIPOPROTEIN"/>
    <property type="match status" value="1"/>
</dbReference>
<dbReference type="RefSeq" id="WP_210355116.1">
    <property type="nucleotide sequence ID" value="NZ_JAEQMU010000004.1"/>
</dbReference>
<dbReference type="PANTHER" id="PTHR12121">
    <property type="entry name" value="CARBON CATABOLITE REPRESSOR PROTEIN 4"/>
    <property type="match status" value="1"/>
</dbReference>
<dbReference type="InterPro" id="IPR036691">
    <property type="entry name" value="Endo/exonu/phosph_ase_sf"/>
</dbReference>
<dbReference type="PANTHER" id="PTHR12121:SF36">
    <property type="entry name" value="ENDONUCLEASE_EXONUCLEASE_PHOSPHATASE DOMAIN-CONTAINING PROTEIN"/>
    <property type="match status" value="1"/>
</dbReference>
<name>A0ABW5KYX8_9SPHI</name>
<dbReference type="Pfam" id="PF03372">
    <property type="entry name" value="Exo_endo_phos"/>
    <property type="match status" value="1"/>
</dbReference>
<dbReference type="Proteomes" id="UP001597440">
    <property type="component" value="Unassembled WGS sequence"/>
</dbReference>
<dbReference type="InterPro" id="IPR005135">
    <property type="entry name" value="Endo/exonuclease/phosphatase"/>
</dbReference>
<keyword evidence="2" id="KW-0255">Endonuclease</keyword>
<feature type="domain" description="Endonuclease/exonuclease/phosphatase" evidence="1">
    <location>
        <begin position="37"/>
        <end position="282"/>
    </location>
</feature>
<dbReference type="CDD" id="cd09083">
    <property type="entry name" value="EEP-1"/>
    <property type="match status" value="1"/>
</dbReference>
<dbReference type="SUPFAM" id="SSF56219">
    <property type="entry name" value="DNase I-like"/>
    <property type="match status" value="1"/>
</dbReference>
<dbReference type="GO" id="GO:0004519">
    <property type="term" value="F:endonuclease activity"/>
    <property type="evidence" value="ECO:0007669"/>
    <property type="project" value="UniProtKB-KW"/>
</dbReference>
<proteinExistence type="predicted"/>
<sequence>MYRVLLYLILSIIFLGCKGPNSYLRQGNNGLTQFKVASYNIRYDAVADQKTGNAWALRKEPLSDLIKSHSFDLLGTQEGSVTQMQELLLLLPGFVKVEVGYGGKDGKLHTCAVLYKTAHFELLDSGVFWLSETPDVPSVGWDATDRRVCQWTKMKDKKSGKSFYFFNAHFYWRNEIARRESGPLMVRKIQEIAGTYPVLVVGDFNSEPSSSQVGAMKAVFADSYEASVNGTKGKVGTAFPGGVFQGEPGGRIDYIFVNKTTAVSDYEVYSDVYGDNRYPSDHLPISCWVRF</sequence>